<dbReference type="KEGG" id="proo:MJB10_13110"/>
<organism evidence="1 2">
    <name type="scientific">Paenibacillus roseopurpureus</name>
    <dbReference type="NCBI Taxonomy" id="2918901"/>
    <lineage>
        <taxon>Bacteria</taxon>
        <taxon>Bacillati</taxon>
        <taxon>Bacillota</taxon>
        <taxon>Bacilli</taxon>
        <taxon>Bacillales</taxon>
        <taxon>Paenibacillaceae</taxon>
        <taxon>Paenibacillus</taxon>
    </lineage>
</organism>
<dbReference type="AlphaFoldDB" id="A0AA96LJB4"/>
<reference evidence="1" key="1">
    <citation type="submission" date="2022-02" db="EMBL/GenBank/DDBJ databases">
        <title>Paenibacillus sp. MBLB1832 Whole Genome Shotgun Sequencing.</title>
        <authorList>
            <person name="Hwang C.Y."/>
            <person name="Cho E.-S."/>
            <person name="Seo M.-J."/>
        </authorList>
    </citation>
    <scope>NUCLEOTIDE SEQUENCE</scope>
    <source>
        <strain evidence="1">MBLB1832</strain>
    </source>
</reference>
<dbReference type="RefSeq" id="WP_314795287.1">
    <property type="nucleotide sequence ID" value="NZ_CP130319.1"/>
</dbReference>
<gene>
    <name evidence="1" type="ORF">MJB10_13110</name>
</gene>
<proteinExistence type="predicted"/>
<evidence type="ECO:0000313" key="2">
    <source>
        <dbReference type="Proteomes" id="UP001304650"/>
    </source>
</evidence>
<evidence type="ECO:0000313" key="1">
    <source>
        <dbReference type="EMBL" id="WNR42076.1"/>
    </source>
</evidence>
<dbReference type="Proteomes" id="UP001304650">
    <property type="component" value="Chromosome"/>
</dbReference>
<keyword evidence="2" id="KW-1185">Reference proteome</keyword>
<accession>A0AA96LJB4</accession>
<name>A0AA96LJB4_9BACL</name>
<protein>
    <recommendedName>
        <fullName evidence="3">Asp/Glu racemase</fullName>
    </recommendedName>
</protein>
<sequence>MRKKIGCLHAHYSNIAYIQQALATYELELVHYVDPGLISRITNDSSFNAEKATSKVTEQLRWIMGNQVDAILLTCTNYIALLDEEQLQPTVPIIKIDEPFFAQLAAINQPHVLLFTNPATVEGTIERLMAHTDKQGVSLLHLESHVIEDTFDLLMQGKQEAYEKVICSYIEQLHEDQPDIQISVAQLSMVNAASRMEQELGMNIGNPLKPLVKHILDALA</sequence>
<dbReference type="EMBL" id="CP130319">
    <property type="protein sequence ID" value="WNR42076.1"/>
    <property type="molecule type" value="Genomic_DNA"/>
</dbReference>
<evidence type="ECO:0008006" key="3">
    <source>
        <dbReference type="Google" id="ProtNLM"/>
    </source>
</evidence>